<accession>A0A2T6BX24</accession>
<evidence type="ECO:0000313" key="2">
    <source>
        <dbReference type="Proteomes" id="UP000244090"/>
    </source>
</evidence>
<dbReference type="AlphaFoldDB" id="A0A2T6BX24"/>
<dbReference type="RefSeq" id="WP_108115551.1">
    <property type="nucleotide sequence ID" value="NZ_QBKT01000006.1"/>
</dbReference>
<reference evidence="1 2" key="1">
    <citation type="submission" date="2018-04" db="EMBL/GenBank/DDBJ databases">
        <title>Genomic Encyclopedia of Archaeal and Bacterial Type Strains, Phase II (KMG-II): from individual species to whole genera.</title>
        <authorList>
            <person name="Goeker M."/>
        </authorList>
    </citation>
    <scope>NUCLEOTIDE SEQUENCE [LARGE SCALE GENOMIC DNA]</scope>
    <source>
        <strain evidence="1 2">DSM 25731</strain>
    </source>
</reference>
<comment type="caution">
    <text evidence="1">The sequence shown here is derived from an EMBL/GenBank/DDBJ whole genome shotgun (WGS) entry which is preliminary data.</text>
</comment>
<proteinExistence type="predicted"/>
<evidence type="ECO:0000313" key="1">
    <source>
        <dbReference type="EMBL" id="PTX60624.1"/>
    </source>
</evidence>
<sequence length="69" mass="7783">MLSKIRQLKNLKELSKNKQRTIGGGYNEDPCGETPYWYQPDCPSGRTYALCADPFGQMACDPCVMCVNF</sequence>
<dbReference type="OrthoDB" id="1164545at2"/>
<organism evidence="1 2">
    <name type="scientific">Kordia periserrulae</name>
    <dbReference type="NCBI Taxonomy" id="701523"/>
    <lineage>
        <taxon>Bacteria</taxon>
        <taxon>Pseudomonadati</taxon>
        <taxon>Bacteroidota</taxon>
        <taxon>Flavobacteriia</taxon>
        <taxon>Flavobacteriales</taxon>
        <taxon>Flavobacteriaceae</taxon>
        <taxon>Kordia</taxon>
    </lineage>
</organism>
<protein>
    <submittedName>
        <fullName evidence="1">Uncharacterized protein</fullName>
    </submittedName>
</protein>
<keyword evidence="2" id="KW-1185">Reference proteome</keyword>
<dbReference type="EMBL" id="QBKT01000006">
    <property type="protein sequence ID" value="PTX60624.1"/>
    <property type="molecule type" value="Genomic_DNA"/>
</dbReference>
<dbReference type="Proteomes" id="UP000244090">
    <property type="component" value="Unassembled WGS sequence"/>
</dbReference>
<gene>
    <name evidence="1" type="ORF">C8N46_106270</name>
</gene>
<name>A0A2T6BX24_9FLAO</name>